<reference evidence="1" key="2">
    <citation type="submission" date="2017-11" db="EMBL/GenBank/DDBJ databases">
        <title>Coralsnake Venomics: Analyses of Venom Gland Transcriptomes and Proteomes of Six Brazilian Taxa.</title>
        <authorList>
            <person name="Aird S.D."/>
            <person name="Jorge da Silva N."/>
            <person name="Qiu L."/>
            <person name="Villar-Briones A."/>
            <person name="Aparecida-Saddi V."/>
            <person name="Campos-Telles M.P."/>
            <person name="Grau M."/>
            <person name="Mikheyev A.S."/>
        </authorList>
    </citation>
    <scope>NUCLEOTIDE SEQUENCE</scope>
    <source>
        <tissue evidence="1">Venom_gland</tissue>
    </source>
</reference>
<reference evidence="1" key="1">
    <citation type="submission" date="2017-07" db="EMBL/GenBank/DDBJ databases">
        <authorList>
            <person name="Mikheyev A."/>
            <person name="Grau M."/>
        </authorList>
    </citation>
    <scope>NUCLEOTIDE SEQUENCE</scope>
    <source>
        <tissue evidence="1">Venom_gland</tissue>
    </source>
</reference>
<protein>
    <submittedName>
        <fullName evidence="1">Uncharacterized protein</fullName>
    </submittedName>
</protein>
<name>A0A2D4IAA1_MICLE</name>
<accession>A0A2D4IAA1</accession>
<dbReference type="AlphaFoldDB" id="A0A2D4IAA1"/>
<dbReference type="EMBL" id="IACK01084574">
    <property type="protein sequence ID" value="LAA81153.1"/>
    <property type="molecule type" value="Transcribed_RNA"/>
</dbReference>
<evidence type="ECO:0000313" key="1">
    <source>
        <dbReference type="EMBL" id="LAA81153.1"/>
    </source>
</evidence>
<organism evidence="1">
    <name type="scientific">Micrurus lemniscatus lemniscatus</name>
    <dbReference type="NCBI Taxonomy" id="129467"/>
    <lineage>
        <taxon>Eukaryota</taxon>
        <taxon>Metazoa</taxon>
        <taxon>Chordata</taxon>
        <taxon>Craniata</taxon>
        <taxon>Vertebrata</taxon>
        <taxon>Euteleostomi</taxon>
        <taxon>Lepidosauria</taxon>
        <taxon>Squamata</taxon>
        <taxon>Bifurcata</taxon>
        <taxon>Unidentata</taxon>
        <taxon>Episquamata</taxon>
        <taxon>Toxicofera</taxon>
        <taxon>Serpentes</taxon>
        <taxon>Colubroidea</taxon>
        <taxon>Elapidae</taxon>
        <taxon>Elapinae</taxon>
        <taxon>Micrurus</taxon>
    </lineage>
</organism>
<proteinExistence type="predicted"/>
<sequence>MIIFIPTNFRMAPDTLSQTMFSSATKRIMQKPSSINFPSPELWWSLSNKHSLTERIKIKLLPSIFNTFSMHLSDCLARNLSGCYTEQAACSLNVILPAYKFQIKSMTALGIQTMFFFSYHEIE</sequence>